<name>A0A089LLP1_9BACL</name>
<evidence type="ECO:0000313" key="2">
    <source>
        <dbReference type="EMBL" id="AIQ62431.1"/>
    </source>
</evidence>
<accession>A0A089LLP1</accession>
<gene>
    <name evidence="2" type="ORF">PSTEL_04225</name>
</gene>
<protein>
    <recommendedName>
        <fullName evidence="1">GmrSD restriction endonucleases N-terminal domain-containing protein</fullName>
    </recommendedName>
</protein>
<dbReference type="EMBL" id="CP009286">
    <property type="protein sequence ID" value="AIQ62431.1"/>
    <property type="molecule type" value="Genomic_DNA"/>
</dbReference>
<dbReference type="KEGG" id="pste:PSTEL_04225"/>
<organism evidence="2 3">
    <name type="scientific">Paenibacillus stellifer</name>
    <dbReference type="NCBI Taxonomy" id="169760"/>
    <lineage>
        <taxon>Bacteria</taxon>
        <taxon>Bacillati</taxon>
        <taxon>Bacillota</taxon>
        <taxon>Bacilli</taxon>
        <taxon>Bacillales</taxon>
        <taxon>Paenibacillaceae</taxon>
        <taxon>Paenibacillus</taxon>
    </lineage>
</organism>
<dbReference type="PANTHER" id="PTHR35149:SF2">
    <property type="entry name" value="DUF262 DOMAIN-CONTAINING PROTEIN"/>
    <property type="match status" value="1"/>
</dbReference>
<dbReference type="Pfam" id="PF03235">
    <property type="entry name" value="GmrSD_N"/>
    <property type="match status" value="1"/>
</dbReference>
<evidence type="ECO:0000313" key="3">
    <source>
        <dbReference type="Proteomes" id="UP000029507"/>
    </source>
</evidence>
<dbReference type="OrthoDB" id="9798761at2"/>
<proteinExistence type="predicted"/>
<dbReference type="HOGENOM" id="CLU_032110_0_0_9"/>
<dbReference type="InterPro" id="IPR004919">
    <property type="entry name" value="GmrSD_N"/>
</dbReference>
<evidence type="ECO:0000259" key="1">
    <source>
        <dbReference type="Pfam" id="PF03235"/>
    </source>
</evidence>
<dbReference type="Proteomes" id="UP000029507">
    <property type="component" value="Chromosome"/>
</dbReference>
<feature type="domain" description="GmrSD restriction endonucleases N-terminal" evidence="1">
    <location>
        <begin position="12"/>
        <end position="201"/>
    </location>
</feature>
<dbReference type="RefSeq" id="WP_038693642.1">
    <property type="nucleotide sequence ID" value="NZ_CP009286.1"/>
</dbReference>
<dbReference type="PANTHER" id="PTHR35149">
    <property type="entry name" value="SLL5132 PROTEIN"/>
    <property type="match status" value="1"/>
</dbReference>
<dbReference type="STRING" id="169760.PSTEL_04225"/>
<reference evidence="2 3" key="1">
    <citation type="submission" date="2014-08" db="EMBL/GenBank/DDBJ databases">
        <title>Comparative genomics of the Paenibacillus odorifer group.</title>
        <authorList>
            <person name="den Bakker H.C."/>
            <person name="Tsai Y.-C."/>
            <person name="Martin N."/>
            <person name="Korlach J."/>
            <person name="Wiedmann M."/>
        </authorList>
    </citation>
    <scope>NUCLEOTIDE SEQUENCE [LARGE SCALE GENOMIC DNA]</scope>
    <source>
        <strain evidence="2 3">DSM 14472</strain>
    </source>
</reference>
<dbReference type="CDD" id="cd16387">
    <property type="entry name" value="ParB_N_Srx"/>
    <property type="match status" value="1"/>
</dbReference>
<dbReference type="AlphaFoldDB" id="A0A089LLP1"/>
<keyword evidence="3" id="KW-1185">Reference proteome</keyword>
<sequence length="518" mass="60357">MSVETKTIGELKNHRFFVPSYQRGYRWTEYEVTALLNDISEFSSEGGKRYCIQPLIVKRRKDGTFEVVDGQQRLTTIYIFMKIASQEIRSATPPFELQYETRSDSGNFLQSLSDDEDLGVKKTKNIDYYHIASAYETINNWFDKQVDKSVAIQEMNTKIRRSVFFIWHEMPDDSDPIALFTKVNLGKIPLTNAELIKALLLNKDNFSTDINNRQTEISIAWDRIEQGLRDDSFWYFLNEKEQSGTRIDMLFELLANEYNASLPTKIPINQKYFPFSVFSATLNASADKEGFVKALWGEVEKLYADFREWYADLDKYHIIGYLIATGVKIADVFAITRGKRKSTVTRDLLEKVRRVTGKTDKDVLNRISYGTDNQKIRKLLLLFNVATLVCKSEKQYRFPFDIYKGETRDRIRWDIEHIHATADETDDADDSLWNLTLLERGTNRSPLYADKPFNEKRKVILERESRGLFVPLCTKNIFLKVYSRDLTDMDIWGNDDKADYISAMALTLEMFFEGRFGK</sequence>